<dbReference type="InterPro" id="IPR029063">
    <property type="entry name" value="SAM-dependent_MTases_sf"/>
</dbReference>
<dbReference type="AlphaFoldDB" id="A0A3M0C4M1"/>
<comment type="caution">
    <text evidence="3">The sequence shown here is derived from an EMBL/GenBank/DDBJ whole genome shotgun (WGS) entry which is preliminary data.</text>
</comment>
<keyword evidence="3" id="KW-0808">Transferase</keyword>
<dbReference type="CDD" id="cd02440">
    <property type="entry name" value="AdoMet_MTases"/>
    <property type="match status" value="1"/>
</dbReference>
<protein>
    <submittedName>
        <fullName evidence="3">Methyltransferase family protein</fullName>
    </submittedName>
</protein>
<evidence type="ECO:0000313" key="3">
    <source>
        <dbReference type="EMBL" id="RMB04764.1"/>
    </source>
</evidence>
<sequence>MKEMSKSIPRRLSQPNFLRRYFVGSGLDIGGKPDPLTLYTETFPMMDAVRTWDREDGDAQLLEGVNSESFDFVHSSHCLEHLADPWVGLKNWLRVLKPGGFLILLVPDEDLYEQGVFPSARNADHKWTFTIYKSTSWSPRSINLLDMIVKTDVPLRVEKIELLNATYRFDLPRFDQTMTPIGECAIECVLQKMTPQDTENQGLYTPGGQPDTELRTHYNQYLDDHQSARAANSGRPPFSNTKPL</sequence>
<evidence type="ECO:0000313" key="4">
    <source>
        <dbReference type="Proteomes" id="UP000271227"/>
    </source>
</evidence>
<gene>
    <name evidence="3" type="ORF">BXY39_2328</name>
</gene>
<keyword evidence="4" id="KW-1185">Reference proteome</keyword>
<dbReference type="RefSeq" id="WP_121939035.1">
    <property type="nucleotide sequence ID" value="NZ_REFR01000012.1"/>
</dbReference>
<dbReference type="Proteomes" id="UP000271227">
    <property type="component" value="Unassembled WGS sequence"/>
</dbReference>
<dbReference type="OrthoDB" id="7537532at2"/>
<dbReference type="GO" id="GO:0008757">
    <property type="term" value="F:S-adenosylmethionine-dependent methyltransferase activity"/>
    <property type="evidence" value="ECO:0007669"/>
    <property type="project" value="InterPro"/>
</dbReference>
<dbReference type="EMBL" id="REFR01000012">
    <property type="protein sequence ID" value="RMB04764.1"/>
    <property type="molecule type" value="Genomic_DNA"/>
</dbReference>
<organism evidence="3 4">
    <name type="scientific">Eilatimonas milleporae</name>
    <dbReference type="NCBI Taxonomy" id="911205"/>
    <lineage>
        <taxon>Bacteria</taxon>
        <taxon>Pseudomonadati</taxon>
        <taxon>Pseudomonadota</taxon>
        <taxon>Alphaproteobacteria</taxon>
        <taxon>Kordiimonadales</taxon>
        <taxon>Kordiimonadaceae</taxon>
        <taxon>Eilatimonas</taxon>
    </lineage>
</organism>
<name>A0A3M0C4M1_9PROT</name>
<feature type="domain" description="Methyltransferase type 11" evidence="2">
    <location>
        <begin position="56"/>
        <end position="104"/>
    </location>
</feature>
<keyword evidence="3" id="KW-0489">Methyltransferase</keyword>
<dbReference type="GO" id="GO:0032259">
    <property type="term" value="P:methylation"/>
    <property type="evidence" value="ECO:0007669"/>
    <property type="project" value="UniProtKB-KW"/>
</dbReference>
<dbReference type="InParanoid" id="A0A3M0C4M1"/>
<dbReference type="InterPro" id="IPR013216">
    <property type="entry name" value="Methyltransf_11"/>
</dbReference>
<dbReference type="Pfam" id="PF08241">
    <property type="entry name" value="Methyltransf_11"/>
    <property type="match status" value="1"/>
</dbReference>
<evidence type="ECO:0000256" key="1">
    <source>
        <dbReference type="SAM" id="MobiDB-lite"/>
    </source>
</evidence>
<feature type="region of interest" description="Disordered" evidence="1">
    <location>
        <begin position="222"/>
        <end position="244"/>
    </location>
</feature>
<reference evidence="3 4" key="1">
    <citation type="submission" date="2018-10" db="EMBL/GenBank/DDBJ databases">
        <title>Genomic Encyclopedia of Archaeal and Bacterial Type Strains, Phase II (KMG-II): from individual species to whole genera.</title>
        <authorList>
            <person name="Goeker M."/>
        </authorList>
    </citation>
    <scope>NUCLEOTIDE SEQUENCE [LARGE SCALE GENOMIC DNA]</scope>
    <source>
        <strain evidence="3 4">DSM 25217</strain>
    </source>
</reference>
<evidence type="ECO:0000259" key="2">
    <source>
        <dbReference type="Pfam" id="PF08241"/>
    </source>
</evidence>
<dbReference type="Gene3D" id="3.40.50.150">
    <property type="entry name" value="Vaccinia Virus protein VP39"/>
    <property type="match status" value="1"/>
</dbReference>
<accession>A0A3M0C4M1</accession>
<dbReference type="SUPFAM" id="SSF53335">
    <property type="entry name" value="S-adenosyl-L-methionine-dependent methyltransferases"/>
    <property type="match status" value="1"/>
</dbReference>
<proteinExistence type="predicted"/>